<feature type="transmembrane region" description="Helical" evidence="4">
    <location>
        <begin position="22"/>
        <end position="41"/>
    </location>
</feature>
<dbReference type="GO" id="GO:0019216">
    <property type="term" value="P:regulation of lipid metabolic process"/>
    <property type="evidence" value="ECO:0007669"/>
    <property type="project" value="TreeGrafter"/>
</dbReference>
<keyword evidence="4" id="KW-0812">Transmembrane</keyword>
<keyword evidence="6" id="KW-1185">Reference proteome</keyword>
<organism evidence="5 6">
    <name type="scientific">Boothiomyces macroporosus</name>
    <dbReference type="NCBI Taxonomy" id="261099"/>
    <lineage>
        <taxon>Eukaryota</taxon>
        <taxon>Fungi</taxon>
        <taxon>Fungi incertae sedis</taxon>
        <taxon>Chytridiomycota</taxon>
        <taxon>Chytridiomycota incertae sedis</taxon>
        <taxon>Chytridiomycetes</taxon>
        <taxon>Rhizophydiales</taxon>
        <taxon>Terramycetaceae</taxon>
        <taxon>Boothiomyces</taxon>
    </lineage>
</organism>
<comment type="similarity">
    <text evidence="1">Belongs to the OPA3 family.</text>
</comment>
<keyword evidence="4" id="KW-1133">Transmembrane helix</keyword>
<dbReference type="PANTHER" id="PTHR12499:SF0">
    <property type="entry name" value="OPTIC ATROPHY 3 PROTEIN"/>
    <property type="match status" value="1"/>
</dbReference>
<evidence type="ECO:0000256" key="1">
    <source>
        <dbReference type="ARBA" id="ARBA00007584"/>
    </source>
</evidence>
<proteinExistence type="inferred from homology"/>
<name>A0AAD5UEF5_9FUNG</name>
<evidence type="ECO:0000313" key="6">
    <source>
        <dbReference type="Proteomes" id="UP001210925"/>
    </source>
</evidence>
<dbReference type="AlphaFoldDB" id="A0AAD5UEF5"/>
<gene>
    <name evidence="5" type="ORF">HK103_005881</name>
</gene>
<sequence length="109" mass="12534">MTFFDYKTEPIKPLSEAKAVELGANFLSEIIIFGVGVLTILGETWRSSRSKSNQRHEMEKDILELEEKLMELKSKLALKSGELEMLNHTVTIQSNEILELKQLIENRIK</sequence>
<protein>
    <recommendedName>
        <fullName evidence="7">OPA3-like protein</fullName>
    </recommendedName>
</protein>
<dbReference type="InterPro" id="IPR010754">
    <property type="entry name" value="OPA3-like"/>
</dbReference>
<evidence type="ECO:0008006" key="7">
    <source>
        <dbReference type="Google" id="ProtNLM"/>
    </source>
</evidence>
<evidence type="ECO:0000256" key="2">
    <source>
        <dbReference type="ARBA" id="ARBA00023054"/>
    </source>
</evidence>
<accession>A0AAD5UEF5</accession>
<dbReference type="Pfam" id="PF07047">
    <property type="entry name" value="OPA3"/>
    <property type="match status" value="1"/>
</dbReference>
<keyword evidence="2 3" id="KW-0175">Coiled coil</keyword>
<comment type="caution">
    <text evidence="5">The sequence shown here is derived from an EMBL/GenBank/DDBJ whole genome shotgun (WGS) entry which is preliminary data.</text>
</comment>
<dbReference type="PANTHER" id="PTHR12499">
    <property type="entry name" value="OPTIC ATROPHY 3 PROTEIN OPA3"/>
    <property type="match status" value="1"/>
</dbReference>
<dbReference type="EMBL" id="JADGKB010000059">
    <property type="protein sequence ID" value="KAJ3255868.1"/>
    <property type="molecule type" value="Genomic_DNA"/>
</dbReference>
<dbReference type="Proteomes" id="UP001210925">
    <property type="component" value="Unassembled WGS sequence"/>
</dbReference>
<keyword evidence="4" id="KW-0472">Membrane</keyword>
<evidence type="ECO:0000256" key="4">
    <source>
        <dbReference type="SAM" id="Phobius"/>
    </source>
</evidence>
<feature type="coiled-coil region" evidence="3">
    <location>
        <begin position="48"/>
        <end position="82"/>
    </location>
</feature>
<evidence type="ECO:0000256" key="3">
    <source>
        <dbReference type="SAM" id="Coils"/>
    </source>
</evidence>
<evidence type="ECO:0000313" key="5">
    <source>
        <dbReference type="EMBL" id="KAJ3255868.1"/>
    </source>
</evidence>
<dbReference type="GO" id="GO:0005739">
    <property type="term" value="C:mitochondrion"/>
    <property type="evidence" value="ECO:0007669"/>
    <property type="project" value="TreeGrafter"/>
</dbReference>
<reference evidence="5" key="1">
    <citation type="submission" date="2020-05" db="EMBL/GenBank/DDBJ databases">
        <title>Phylogenomic resolution of chytrid fungi.</title>
        <authorList>
            <person name="Stajich J.E."/>
            <person name="Amses K."/>
            <person name="Simmons R."/>
            <person name="Seto K."/>
            <person name="Myers J."/>
            <person name="Bonds A."/>
            <person name="Quandt C.A."/>
            <person name="Barry K."/>
            <person name="Liu P."/>
            <person name="Grigoriev I."/>
            <person name="Longcore J.E."/>
            <person name="James T.Y."/>
        </authorList>
    </citation>
    <scope>NUCLEOTIDE SEQUENCE</scope>
    <source>
        <strain evidence="5">PLAUS21</strain>
    </source>
</reference>